<dbReference type="Gene3D" id="3.50.50.60">
    <property type="entry name" value="FAD/NAD(P)-binding domain"/>
    <property type="match status" value="1"/>
</dbReference>
<dbReference type="SUPFAM" id="SSF103025">
    <property type="entry name" value="Folate-binding domain"/>
    <property type="match status" value="2"/>
</dbReference>
<accession>A0A841D418</accession>
<dbReference type="PANTHER" id="PTHR43757:SF2">
    <property type="entry name" value="AMINOMETHYLTRANSFERASE, MITOCHONDRIAL"/>
    <property type="match status" value="1"/>
</dbReference>
<dbReference type="Gene3D" id="1.10.10.1100">
    <property type="entry name" value="BFD-like [2Fe-2S]-binding domain"/>
    <property type="match status" value="1"/>
</dbReference>
<evidence type="ECO:0000259" key="6">
    <source>
        <dbReference type="Pfam" id="PF08669"/>
    </source>
</evidence>
<dbReference type="GO" id="GO:0008115">
    <property type="term" value="F:sarcosine oxidase activity"/>
    <property type="evidence" value="ECO:0007669"/>
    <property type="project" value="UniProtKB-EC"/>
</dbReference>
<dbReference type="Pfam" id="PF13510">
    <property type="entry name" value="Fer2_4"/>
    <property type="match status" value="1"/>
</dbReference>
<dbReference type="InterPro" id="IPR041854">
    <property type="entry name" value="BFD-like_2Fe2S-bd_dom_sf"/>
</dbReference>
<dbReference type="Pfam" id="PF08669">
    <property type="entry name" value="GCV_T_C"/>
    <property type="match status" value="1"/>
</dbReference>
<dbReference type="AlphaFoldDB" id="A0A841D418"/>
<dbReference type="Proteomes" id="UP000562352">
    <property type="component" value="Unassembled WGS sequence"/>
</dbReference>
<feature type="compositionally biased region" description="Gly residues" evidence="3">
    <location>
        <begin position="1050"/>
        <end position="1059"/>
    </location>
</feature>
<dbReference type="InterPro" id="IPR042204">
    <property type="entry name" value="2Fe-2S-bd_N"/>
</dbReference>
<feature type="compositionally biased region" description="Low complexity" evidence="3">
    <location>
        <begin position="961"/>
        <end position="990"/>
    </location>
</feature>
<evidence type="ECO:0000256" key="1">
    <source>
        <dbReference type="ARBA" id="ARBA00008609"/>
    </source>
</evidence>
<dbReference type="EC" id="1.5.3.1" evidence="8"/>
<dbReference type="SUPFAM" id="SSF101790">
    <property type="entry name" value="Aminomethyltransferase beta-barrel domain"/>
    <property type="match status" value="1"/>
</dbReference>
<dbReference type="Pfam" id="PF17806">
    <property type="entry name" value="SO_alpha_A3"/>
    <property type="match status" value="1"/>
</dbReference>
<dbReference type="PANTHER" id="PTHR43757">
    <property type="entry name" value="AMINOMETHYLTRANSFERASE"/>
    <property type="match status" value="1"/>
</dbReference>
<comment type="similarity">
    <text evidence="1">Belongs to the GcvT family.</text>
</comment>
<dbReference type="InterPro" id="IPR007375">
    <property type="entry name" value="SoxG"/>
</dbReference>
<dbReference type="InterPro" id="IPR023753">
    <property type="entry name" value="FAD/NAD-binding_dom"/>
</dbReference>
<dbReference type="Gene3D" id="3.10.20.440">
    <property type="entry name" value="2Fe-2S iron-sulphur cluster binding domain, sarcosine oxidase, alpha subunit, N-terminal domain"/>
    <property type="match status" value="1"/>
</dbReference>
<dbReference type="SUPFAM" id="SSF51905">
    <property type="entry name" value="FAD/NAD(P)-binding domain"/>
    <property type="match status" value="1"/>
</dbReference>
<protein>
    <submittedName>
        <fullName evidence="8">Sarcosine oxidase subunit alpha</fullName>
        <ecNumber evidence="8">1.5.3.1</ecNumber>
    </submittedName>
</protein>
<feature type="region of interest" description="Disordered" evidence="3">
    <location>
        <begin position="210"/>
        <end position="241"/>
    </location>
</feature>
<evidence type="ECO:0000256" key="2">
    <source>
        <dbReference type="ARBA" id="ARBA00023002"/>
    </source>
</evidence>
<organism evidence="8 9">
    <name type="scientific">Planomonospora venezuelensis</name>
    <dbReference type="NCBI Taxonomy" id="1999"/>
    <lineage>
        <taxon>Bacteria</taxon>
        <taxon>Bacillati</taxon>
        <taxon>Actinomycetota</taxon>
        <taxon>Actinomycetes</taxon>
        <taxon>Streptosporangiales</taxon>
        <taxon>Streptosporangiaceae</taxon>
        <taxon>Planomonospora</taxon>
    </lineage>
</organism>
<evidence type="ECO:0000259" key="5">
    <source>
        <dbReference type="Pfam" id="PF07992"/>
    </source>
</evidence>
<evidence type="ECO:0000313" key="9">
    <source>
        <dbReference type="Proteomes" id="UP000562352"/>
    </source>
</evidence>
<dbReference type="InterPro" id="IPR029043">
    <property type="entry name" value="GcvT/YgfZ_C"/>
</dbReference>
<feature type="domain" description="SoxA A3" evidence="7">
    <location>
        <begin position="495"/>
        <end position="578"/>
    </location>
</feature>
<dbReference type="InterPro" id="IPR006222">
    <property type="entry name" value="GCVT_N"/>
</dbReference>
<feature type="compositionally biased region" description="Gly residues" evidence="3">
    <location>
        <begin position="215"/>
        <end position="228"/>
    </location>
</feature>
<dbReference type="Pfam" id="PF07992">
    <property type="entry name" value="Pyr_redox_2"/>
    <property type="match status" value="1"/>
</dbReference>
<feature type="compositionally biased region" description="Low complexity" evidence="3">
    <location>
        <begin position="1060"/>
        <end position="1069"/>
    </location>
</feature>
<proteinExistence type="inferred from homology"/>
<dbReference type="RefSeq" id="WP_184943461.1">
    <property type="nucleotide sequence ID" value="NZ_BAAAWZ010000001.1"/>
</dbReference>
<dbReference type="InterPro" id="IPR028896">
    <property type="entry name" value="GcvT/YgfZ/DmdA"/>
</dbReference>
<dbReference type="PRINTS" id="PR00368">
    <property type="entry name" value="FADPNR"/>
</dbReference>
<feature type="domain" description="Aminomethyltransferase C-terminal" evidence="6">
    <location>
        <begin position="873"/>
        <end position="949"/>
    </location>
</feature>
<evidence type="ECO:0000259" key="4">
    <source>
        <dbReference type="Pfam" id="PF01571"/>
    </source>
</evidence>
<feature type="region of interest" description="Disordered" evidence="3">
    <location>
        <begin position="1050"/>
        <end position="1071"/>
    </location>
</feature>
<dbReference type="InterPro" id="IPR036188">
    <property type="entry name" value="FAD/NAD-bd_sf"/>
</dbReference>
<comment type="caution">
    <text evidence="8">The sequence shown here is derived from an EMBL/GenBank/DDBJ whole genome shotgun (WGS) entry which is preliminary data.</text>
</comment>
<feature type="region of interest" description="Disordered" evidence="3">
    <location>
        <begin position="941"/>
        <end position="994"/>
    </location>
</feature>
<reference evidence="8 9" key="1">
    <citation type="submission" date="2020-08" db="EMBL/GenBank/DDBJ databases">
        <title>Genomic Encyclopedia of Type Strains, Phase III (KMG-III): the genomes of soil and plant-associated and newly described type strains.</title>
        <authorList>
            <person name="Whitman W."/>
        </authorList>
    </citation>
    <scope>NUCLEOTIDE SEQUENCE [LARGE SCALE GENOMIC DNA]</scope>
    <source>
        <strain evidence="8 9">CECT 3303</strain>
    </source>
</reference>
<evidence type="ECO:0000259" key="7">
    <source>
        <dbReference type="Pfam" id="PF17806"/>
    </source>
</evidence>
<feature type="domain" description="FAD/NAD(P)-binding" evidence="5">
    <location>
        <begin position="117"/>
        <end position="323"/>
    </location>
</feature>
<gene>
    <name evidence="8" type="ORF">FHS22_003844</name>
</gene>
<dbReference type="Pfam" id="PF04268">
    <property type="entry name" value="SoxG"/>
    <property type="match status" value="1"/>
</dbReference>
<feature type="domain" description="GCVT N-terminal" evidence="4">
    <location>
        <begin position="592"/>
        <end position="853"/>
    </location>
</feature>
<dbReference type="InterPro" id="IPR013977">
    <property type="entry name" value="GcvT_C"/>
</dbReference>
<keyword evidence="2 8" id="KW-0560">Oxidoreductase</keyword>
<evidence type="ECO:0000313" key="8">
    <source>
        <dbReference type="EMBL" id="MBB5964560.1"/>
    </source>
</evidence>
<dbReference type="InterPro" id="IPR027266">
    <property type="entry name" value="TrmE/GcvT-like"/>
</dbReference>
<sequence>MRRETGGRIDRSRVLRFSFDGRELAGHPGDTLASALLACGIRIVGRSVDLGRPRGIFTAGAEEPNALLRVGDEPMAAATAVELRDGLQAWSLRGRGRLDPSAPPAGARHDKAYLHCDVLVVGAGPAGLAAALAAGEAGARVVLLDDQPEPGGDLLGGRTLLDGAPAAEWAAAVTARLAALPEVRVLPRTTATGYHDHNYVIAVEERDANRAAAGRGSGGRGRVPGGGDGGRRRGTGGAGDGGRRLWHFRAGRVVLATGAHERSVAFPGNDRPGVMLASAARTYANRYGVLPGRRAVVFTCTDSGHEAARDLAAAGVEVVEVVDPREAGAVVTGTLADSEGVLAGVVIAAPAPPGDPVPERVVACDLLAVSGGWNPAVHLFSQSQGRLRFDETLQAFVPDRSAQAERSAGACRGVYGTAAAVADGFEAGSWAAGETWTRARGEAGGGRGEALRVPRCDEPDPLPPAALWAVPAPARSGSGDGTAHGPGAVAGGAAEAFVDLQRDVTVADVERATGAGMRSVEHVKRYTTAGTGADQGKTSGATAVGVVAGLLGAAPGQVGTTTFRPPYTPVAFGVLAGRERGALSDPVRVTAMHGLHVARGAVFEDVGQWKRPRHFPLGGESMAEAVERERRAARTGAAAMDASTLGKIEIIGRDAGEFLDRIYTNTFSTLPVGSCRYGMMCGADGMVLDDGVATRLAPDRYLATTTTGNAAAVLDRLEEWRQTEWPHLDVSLTSVTDHWAVVAVVGPRSGPVARALLPGVDFGDFPFMTYRESGPARVFRISFSGELAYEINVPRWYGAALWEAALELGAVPYGTETMHVLRAEKGFAIVGQETDGTVTPQDLGMGWIVSARKPDFVGRRSHTRPDTARPGRRRLVGLVPDDPGETLTEGAQLVAAPGGTRMLGHVTSAYPGVALAMAAGVATGDRLVAFDASGGGQVPVTVVSPVFHDPENTRRDGDPQPGSSRPGDAAAGRGAGPDPAGAAAGPAPDWASDDRRVSPLAEFAGRFAAEGSPEAVIREVPFLPVREVRGEEQSEGLRLGPDWWLVAGGPAGGDDGATAGGADPAAAAGPGPGVDVSAQWAVVELAGPGVRDVLMTGCPIDLHPEVFTTGSHTRTLLGRVPVVLHRVGPDVYRVLAGSSLAGYLAEWLLDALEGL</sequence>
<dbReference type="EMBL" id="JACHJJ010000012">
    <property type="protein sequence ID" value="MBB5964560.1"/>
    <property type="molecule type" value="Genomic_DNA"/>
</dbReference>
<keyword evidence="9" id="KW-1185">Reference proteome</keyword>
<name>A0A841D418_PLAVE</name>
<dbReference type="InterPro" id="IPR041117">
    <property type="entry name" value="SoxA_A3"/>
</dbReference>
<dbReference type="Pfam" id="PF01571">
    <property type="entry name" value="GCV_T"/>
    <property type="match status" value="1"/>
</dbReference>
<dbReference type="Gene3D" id="3.30.1360.120">
    <property type="entry name" value="Probable tRNA modification gtpase trme, domain 1"/>
    <property type="match status" value="2"/>
</dbReference>
<feature type="compositionally biased region" description="Basic and acidic residues" evidence="3">
    <location>
        <begin position="948"/>
        <end position="958"/>
    </location>
</feature>
<dbReference type="PRINTS" id="PR00411">
    <property type="entry name" value="PNDRDTASEI"/>
</dbReference>
<evidence type="ECO:0000256" key="3">
    <source>
        <dbReference type="SAM" id="MobiDB-lite"/>
    </source>
</evidence>